<feature type="domain" description="N-acetyltransferase" evidence="3">
    <location>
        <begin position="5"/>
        <end position="155"/>
    </location>
</feature>
<organism evidence="4 5">
    <name type="scientific">Acidovorax facilis</name>
    <dbReference type="NCBI Taxonomy" id="12917"/>
    <lineage>
        <taxon>Bacteria</taxon>
        <taxon>Pseudomonadati</taxon>
        <taxon>Pseudomonadota</taxon>
        <taxon>Betaproteobacteria</taxon>
        <taxon>Burkholderiales</taxon>
        <taxon>Comamonadaceae</taxon>
        <taxon>Acidovorax</taxon>
    </lineage>
</organism>
<dbReference type="Gene3D" id="3.40.630.30">
    <property type="match status" value="1"/>
</dbReference>
<dbReference type="PANTHER" id="PTHR43877">
    <property type="entry name" value="AMINOALKYLPHOSPHONATE N-ACETYLTRANSFERASE-RELATED-RELATED"/>
    <property type="match status" value="1"/>
</dbReference>
<dbReference type="CDD" id="cd04301">
    <property type="entry name" value="NAT_SF"/>
    <property type="match status" value="1"/>
</dbReference>
<dbReference type="InterPro" id="IPR050832">
    <property type="entry name" value="Bact_Acetyltransf"/>
</dbReference>
<sequence>MTAAVTVRPVQPEDYAAWRPPWDGYNAFYGRFGATALPEHINATTWQRLLDPAEPVFCLVAHDAADGKIFGLAHYLFHRSTTRIDPICYLSDLYTYEAARGRGVGRALIDAVYSAARAAKASRVYWQTYETNTTARLLYDKMAKHHGSIVYSQEL</sequence>
<proteinExistence type="predicted"/>
<comment type="caution">
    <text evidence="4">The sequence shown here is derived from an EMBL/GenBank/DDBJ whole genome shotgun (WGS) entry which is preliminary data.</text>
</comment>
<gene>
    <name evidence="4" type="ORF">ACFOW3_07140</name>
</gene>
<evidence type="ECO:0000259" key="3">
    <source>
        <dbReference type="PROSITE" id="PS51186"/>
    </source>
</evidence>
<dbReference type="GO" id="GO:0016746">
    <property type="term" value="F:acyltransferase activity"/>
    <property type="evidence" value="ECO:0007669"/>
    <property type="project" value="UniProtKB-KW"/>
</dbReference>
<keyword evidence="5" id="KW-1185">Reference proteome</keyword>
<dbReference type="InterPro" id="IPR016181">
    <property type="entry name" value="Acyl_CoA_acyltransferase"/>
</dbReference>
<dbReference type="EC" id="2.3.-.-" evidence="4"/>
<evidence type="ECO:0000313" key="5">
    <source>
        <dbReference type="Proteomes" id="UP001595693"/>
    </source>
</evidence>
<protein>
    <submittedName>
        <fullName evidence="4">GNAT family N-acetyltransferase</fullName>
        <ecNumber evidence="4">2.3.-.-</ecNumber>
    </submittedName>
</protein>
<dbReference type="RefSeq" id="WP_252635653.1">
    <property type="nucleotide sequence ID" value="NZ_JAMXAX010000033.1"/>
</dbReference>
<name>A0ABV8D7I3_9BURK</name>
<dbReference type="InterPro" id="IPR000182">
    <property type="entry name" value="GNAT_dom"/>
</dbReference>
<dbReference type="EMBL" id="JBHSAJ010000016">
    <property type="protein sequence ID" value="MFC3934394.1"/>
    <property type="molecule type" value="Genomic_DNA"/>
</dbReference>
<evidence type="ECO:0000256" key="1">
    <source>
        <dbReference type="ARBA" id="ARBA00022679"/>
    </source>
</evidence>
<evidence type="ECO:0000313" key="4">
    <source>
        <dbReference type="EMBL" id="MFC3934394.1"/>
    </source>
</evidence>
<dbReference type="Proteomes" id="UP001595693">
    <property type="component" value="Unassembled WGS sequence"/>
</dbReference>
<keyword evidence="1 4" id="KW-0808">Transferase</keyword>
<dbReference type="PROSITE" id="PS51186">
    <property type="entry name" value="GNAT"/>
    <property type="match status" value="1"/>
</dbReference>
<keyword evidence="2 4" id="KW-0012">Acyltransferase</keyword>
<dbReference type="PANTHER" id="PTHR43877:SF2">
    <property type="entry name" value="AMINOALKYLPHOSPHONATE N-ACETYLTRANSFERASE-RELATED"/>
    <property type="match status" value="1"/>
</dbReference>
<dbReference type="Pfam" id="PF00583">
    <property type="entry name" value="Acetyltransf_1"/>
    <property type="match status" value="1"/>
</dbReference>
<evidence type="ECO:0000256" key="2">
    <source>
        <dbReference type="ARBA" id="ARBA00023315"/>
    </source>
</evidence>
<reference evidence="5" key="1">
    <citation type="journal article" date="2019" name="Int. J. Syst. Evol. Microbiol.">
        <title>The Global Catalogue of Microorganisms (GCM) 10K type strain sequencing project: providing services to taxonomists for standard genome sequencing and annotation.</title>
        <authorList>
            <consortium name="The Broad Institute Genomics Platform"/>
            <consortium name="The Broad Institute Genome Sequencing Center for Infectious Disease"/>
            <person name="Wu L."/>
            <person name="Ma J."/>
        </authorList>
    </citation>
    <scope>NUCLEOTIDE SEQUENCE [LARGE SCALE GENOMIC DNA]</scope>
    <source>
        <strain evidence="5">CCUG 2113</strain>
    </source>
</reference>
<accession>A0ABV8D7I3</accession>
<dbReference type="SUPFAM" id="SSF55729">
    <property type="entry name" value="Acyl-CoA N-acyltransferases (Nat)"/>
    <property type="match status" value="1"/>
</dbReference>